<protein>
    <submittedName>
        <fullName evidence="1">Uncharacterized protein</fullName>
    </submittedName>
</protein>
<accession>A0A382XQP2</accession>
<reference evidence="1" key="1">
    <citation type="submission" date="2018-05" db="EMBL/GenBank/DDBJ databases">
        <authorList>
            <person name="Lanie J.A."/>
            <person name="Ng W.-L."/>
            <person name="Kazmierczak K.M."/>
            <person name="Andrzejewski T.M."/>
            <person name="Davidsen T.M."/>
            <person name="Wayne K.J."/>
            <person name="Tettelin H."/>
            <person name="Glass J.I."/>
            <person name="Rusch D."/>
            <person name="Podicherti R."/>
            <person name="Tsui H.-C.T."/>
            <person name="Winkler M.E."/>
        </authorList>
    </citation>
    <scope>NUCLEOTIDE SEQUENCE</scope>
</reference>
<feature type="non-terminal residue" evidence="1">
    <location>
        <position position="1"/>
    </location>
</feature>
<dbReference type="InterPro" id="IPR029063">
    <property type="entry name" value="SAM-dependent_MTases_sf"/>
</dbReference>
<dbReference type="Gene3D" id="3.40.50.150">
    <property type="entry name" value="Vaccinia Virus protein VP39"/>
    <property type="match status" value="1"/>
</dbReference>
<evidence type="ECO:0000313" key="1">
    <source>
        <dbReference type="EMBL" id="SVD73432.1"/>
    </source>
</evidence>
<name>A0A382XQP2_9ZZZZ</name>
<dbReference type="EMBL" id="UINC01169741">
    <property type="protein sequence ID" value="SVD73432.1"/>
    <property type="molecule type" value="Genomic_DNA"/>
</dbReference>
<dbReference type="AlphaFoldDB" id="A0A382XQP2"/>
<gene>
    <name evidence="1" type="ORF">METZ01_LOCUS426286</name>
</gene>
<sequence>IASIPNIANYKIIRMLKKGLWEYKDTGIMDITHLRFFTKKTISEMFITSGYNPKIVDKILSRNNFWLLMHKLFNSDKCVIQFIIKATKKVD</sequence>
<proteinExistence type="predicted"/>
<organism evidence="1">
    <name type="scientific">marine metagenome</name>
    <dbReference type="NCBI Taxonomy" id="408172"/>
    <lineage>
        <taxon>unclassified sequences</taxon>
        <taxon>metagenomes</taxon>
        <taxon>ecological metagenomes</taxon>
    </lineage>
</organism>